<reference evidence="2 4" key="2">
    <citation type="journal article" date="2013" name="Nature">
        <title>Insights into bilaterian evolution from three spiralian genomes.</title>
        <authorList>
            <person name="Simakov O."/>
            <person name="Marletaz F."/>
            <person name="Cho S.J."/>
            <person name="Edsinger-Gonzales E."/>
            <person name="Havlak P."/>
            <person name="Hellsten U."/>
            <person name="Kuo D.H."/>
            <person name="Larsson T."/>
            <person name="Lv J."/>
            <person name="Arendt D."/>
            <person name="Savage R."/>
            <person name="Osoegawa K."/>
            <person name="de Jong P."/>
            <person name="Grimwood J."/>
            <person name="Chapman J.A."/>
            <person name="Shapiro H."/>
            <person name="Aerts A."/>
            <person name="Otillar R.P."/>
            <person name="Terry A.Y."/>
            <person name="Boore J.L."/>
            <person name="Grigoriev I.V."/>
            <person name="Lindberg D.R."/>
            <person name="Seaver E.C."/>
            <person name="Weisblat D.A."/>
            <person name="Putnam N.H."/>
            <person name="Rokhsar D.S."/>
        </authorList>
    </citation>
    <scope>NUCLEOTIDE SEQUENCE</scope>
</reference>
<evidence type="ECO:0000313" key="4">
    <source>
        <dbReference type="Proteomes" id="UP000015101"/>
    </source>
</evidence>
<keyword evidence="1" id="KW-0472">Membrane</keyword>
<keyword evidence="4" id="KW-1185">Reference proteome</keyword>
<dbReference type="HOGENOM" id="CLU_322453_0_0_1"/>
<dbReference type="GO" id="GO:0005886">
    <property type="term" value="C:plasma membrane"/>
    <property type="evidence" value="ECO:0000318"/>
    <property type="project" value="GO_Central"/>
</dbReference>
<reference evidence="3" key="3">
    <citation type="submission" date="2015-06" db="UniProtKB">
        <authorList>
            <consortium name="EnsemblMetazoa"/>
        </authorList>
    </citation>
    <scope>IDENTIFICATION</scope>
</reference>
<evidence type="ECO:0000313" key="3">
    <source>
        <dbReference type="EnsemblMetazoa" id="HelroP177759"/>
    </source>
</evidence>
<dbReference type="eggNOG" id="ENOG502RTBD">
    <property type="taxonomic scope" value="Eukaryota"/>
</dbReference>
<evidence type="ECO:0000313" key="2">
    <source>
        <dbReference type="EMBL" id="ESN97701.1"/>
    </source>
</evidence>
<dbReference type="KEGG" id="hro:HELRODRAFT_177759"/>
<dbReference type="AlphaFoldDB" id="T1FC74"/>
<keyword evidence="1" id="KW-0812">Transmembrane</keyword>
<dbReference type="GO" id="GO:0004888">
    <property type="term" value="F:transmembrane signaling receptor activity"/>
    <property type="evidence" value="ECO:0000318"/>
    <property type="project" value="GO_Central"/>
</dbReference>
<dbReference type="PANTHER" id="PTHR24269:SF16">
    <property type="entry name" value="PROTEIN SLG1"/>
    <property type="match status" value="1"/>
</dbReference>
<dbReference type="Proteomes" id="UP000015101">
    <property type="component" value="Unassembled WGS sequence"/>
</dbReference>
<dbReference type="PANTHER" id="PTHR24269">
    <property type="entry name" value="KREMEN PROTEIN"/>
    <property type="match status" value="1"/>
</dbReference>
<protein>
    <recommendedName>
        <fullName evidence="5">WSC domain-containing protein</fullName>
    </recommendedName>
</protein>
<organism evidence="3 4">
    <name type="scientific">Helobdella robusta</name>
    <name type="common">Californian leech</name>
    <dbReference type="NCBI Taxonomy" id="6412"/>
    <lineage>
        <taxon>Eukaryota</taxon>
        <taxon>Metazoa</taxon>
        <taxon>Spiralia</taxon>
        <taxon>Lophotrochozoa</taxon>
        <taxon>Annelida</taxon>
        <taxon>Clitellata</taxon>
        <taxon>Hirudinea</taxon>
        <taxon>Rhynchobdellida</taxon>
        <taxon>Glossiphoniidae</taxon>
        <taxon>Helobdella</taxon>
    </lineage>
</organism>
<reference evidence="4" key="1">
    <citation type="submission" date="2012-12" db="EMBL/GenBank/DDBJ databases">
        <authorList>
            <person name="Hellsten U."/>
            <person name="Grimwood J."/>
            <person name="Chapman J.A."/>
            <person name="Shapiro H."/>
            <person name="Aerts A."/>
            <person name="Otillar R.P."/>
            <person name="Terry A.Y."/>
            <person name="Boore J.L."/>
            <person name="Simakov O."/>
            <person name="Marletaz F."/>
            <person name="Cho S.-J."/>
            <person name="Edsinger-Gonzales E."/>
            <person name="Havlak P."/>
            <person name="Kuo D.-H."/>
            <person name="Larsson T."/>
            <person name="Lv J."/>
            <person name="Arendt D."/>
            <person name="Savage R."/>
            <person name="Osoegawa K."/>
            <person name="de Jong P."/>
            <person name="Lindberg D.R."/>
            <person name="Seaver E.C."/>
            <person name="Weisblat D.A."/>
            <person name="Putnam N.H."/>
            <person name="Grigoriev I.V."/>
            <person name="Rokhsar D.S."/>
        </authorList>
    </citation>
    <scope>NUCLEOTIDE SEQUENCE</scope>
</reference>
<accession>T1FC74</accession>
<sequence>MKHYKLLVGALKKFGNIKISDTMGIKLCDNEYVGCYRHVNFVWKTTTVQSVTECISECMTMSSPVQTALLYKNCYDVAEPGFECLEISAYYMKCLTLGFIRDHMCYVQKVVSCLCVIKTLGRLPSRKCNILCPDGLSCGGRLAYSVYTGNELKCEGTIAGVTMEGWITSTLYFTLATIVENCAAMCRNTSPFFIMTGTNCSCFVPTNTIRSENIVRTSKYCSLYNGLLTLHTTIHVLKRNFKNHFPDETIDFERAHTCQPGWKGDLCDKRDCSLNNGGCGTTDICVSSKVNGAEISECLCQDGYVKDFLDKCEKFRFNVAYTKPCVSCMNNSITNGVYLEEPLKSMFVSLDLLYKYFIAYVVVFMAEGNSTSNTHSIELHASYPGRNRPSMINSPQMCGSFIASISEYLLPIRVNCQDPKLETRFITVSTLQLLKMHFVEIEAYPRDCSWNNGNCGHFKCMESVLNSEPPILLQFFLVDCSWMDVDCGYPECLEVTAAGHPPYLLCLDWNNEEFPVAANVTESVSCRNRNGGCLKLTCIEFREENQGWNVTIKCVPPDSKLSVVTEGKPKNKIDFKGCFLSMHRTKELQTTSFETCRDFCLYTLVFGVIRGELCACGNIVQNEVSADVCVRKCSNGFSCGGNYSYSVYARSADTTVDIGCFKLVVFEHQLNQPLGKFSCWKKCKELEYPYGGLNGETCFCGEKIKFKDQVNMEQCDESTDLTLLADVSPEIDVYEKTIKYHFCLNDRTEMSKKYCKSGVCVPGWKGVLCNNRDCDSNNGSCNHTMICQLENVNYKVFAKCLCEQGFSKTDQYVCVETISADKTPEIFYNLIAVCSLSFIVAVPIFIAMVQAVRQVAKGNIGKYIWVKVFLTIIEIKIISIKFSAIFSQTCEKNMFVNE</sequence>
<dbReference type="EMBL" id="AMQM01006171">
    <property type="status" value="NOT_ANNOTATED_CDS"/>
    <property type="molecule type" value="Genomic_DNA"/>
</dbReference>
<feature type="transmembrane region" description="Helical" evidence="1">
    <location>
        <begin position="864"/>
        <end position="886"/>
    </location>
</feature>
<proteinExistence type="predicted"/>
<dbReference type="GeneID" id="20206423"/>
<keyword evidence="1" id="KW-1133">Transmembrane helix</keyword>
<dbReference type="InParanoid" id="T1FC74"/>
<name>T1FC74_HELRO</name>
<dbReference type="EnsemblMetazoa" id="HelroT177759">
    <property type="protein sequence ID" value="HelroP177759"/>
    <property type="gene ID" value="HelroG177759"/>
</dbReference>
<evidence type="ECO:0008006" key="5">
    <source>
        <dbReference type="Google" id="ProtNLM"/>
    </source>
</evidence>
<dbReference type="RefSeq" id="XP_009024160.1">
    <property type="nucleotide sequence ID" value="XM_009025912.1"/>
</dbReference>
<dbReference type="InterPro" id="IPR051836">
    <property type="entry name" value="Kremen_rcpt"/>
</dbReference>
<feature type="transmembrane region" description="Helical" evidence="1">
    <location>
        <begin position="826"/>
        <end position="852"/>
    </location>
</feature>
<dbReference type="Gene3D" id="2.10.25.10">
    <property type="entry name" value="Laminin"/>
    <property type="match status" value="1"/>
</dbReference>
<dbReference type="GO" id="GO:0007165">
    <property type="term" value="P:signal transduction"/>
    <property type="evidence" value="ECO:0000318"/>
    <property type="project" value="GO_Central"/>
</dbReference>
<evidence type="ECO:0000256" key="1">
    <source>
        <dbReference type="SAM" id="Phobius"/>
    </source>
</evidence>
<gene>
    <name evidence="3" type="primary">20206423</name>
    <name evidence="2" type="ORF">HELRODRAFT_177759</name>
</gene>
<dbReference type="EMBL" id="KB097304">
    <property type="protein sequence ID" value="ESN97701.1"/>
    <property type="molecule type" value="Genomic_DNA"/>
</dbReference>
<dbReference type="CTD" id="20206423"/>